<organism evidence="3 4">
    <name type="scientific">Acaulospora morrowiae</name>
    <dbReference type="NCBI Taxonomy" id="94023"/>
    <lineage>
        <taxon>Eukaryota</taxon>
        <taxon>Fungi</taxon>
        <taxon>Fungi incertae sedis</taxon>
        <taxon>Mucoromycota</taxon>
        <taxon>Glomeromycotina</taxon>
        <taxon>Glomeromycetes</taxon>
        <taxon>Diversisporales</taxon>
        <taxon>Acaulosporaceae</taxon>
        <taxon>Acaulospora</taxon>
    </lineage>
</organism>
<dbReference type="GO" id="GO:0030623">
    <property type="term" value="F:U5 snRNA binding"/>
    <property type="evidence" value="ECO:0007669"/>
    <property type="project" value="TreeGrafter"/>
</dbReference>
<evidence type="ECO:0000259" key="2">
    <source>
        <dbReference type="PROSITE" id="PS51722"/>
    </source>
</evidence>
<dbReference type="PANTHER" id="PTHR42908">
    <property type="entry name" value="TRANSLATION ELONGATION FACTOR-RELATED"/>
    <property type="match status" value="1"/>
</dbReference>
<dbReference type="GO" id="GO:0046540">
    <property type="term" value="C:U4/U6 x U5 tri-snRNP complex"/>
    <property type="evidence" value="ECO:0007669"/>
    <property type="project" value="TreeGrafter"/>
</dbReference>
<dbReference type="Proteomes" id="UP000789342">
    <property type="component" value="Unassembled WGS sequence"/>
</dbReference>
<dbReference type="GO" id="GO:0000398">
    <property type="term" value="P:mRNA splicing, via spliceosome"/>
    <property type="evidence" value="ECO:0007669"/>
    <property type="project" value="TreeGrafter"/>
</dbReference>
<dbReference type="Gene3D" id="3.40.50.300">
    <property type="entry name" value="P-loop containing nucleotide triphosphate hydrolases"/>
    <property type="match status" value="1"/>
</dbReference>
<sequence>MDDSLYDEFGNYLGPDLPESDEEEEVPQPMQEVEDNYEDGETEETGVPGMELMEIDDIPQTQVVLHEDKKYYPSAEEVYGPEVETLVQEEDTQPLSEPIIQPIKIKKFQIQEKGLPETRFKKEFMVDMMNFPELVRNIAIIGHLHHGKTSFVDMLVNETHSSVAWDVDKQERYTDTHTLERDRGVSIKSMPMTLVLQDTRPKSYLFNILDTPGHVDFVDEVTAALRLSDGAVIIVDAVEGVMANTERVIKH</sequence>
<dbReference type="AlphaFoldDB" id="A0A9N9HJ32"/>
<keyword evidence="4" id="KW-1185">Reference proteome</keyword>
<name>A0A9N9HJ32_9GLOM</name>
<evidence type="ECO:0000313" key="3">
    <source>
        <dbReference type="EMBL" id="CAG8696176.1"/>
    </source>
</evidence>
<dbReference type="PRINTS" id="PR00315">
    <property type="entry name" value="ELONGATNFCT"/>
</dbReference>
<protein>
    <submittedName>
        <fullName evidence="3">16619_t:CDS:1</fullName>
    </submittedName>
</protein>
<proteinExistence type="predicted"/>
<dbReference type="OrthoDB" id="364892at2759"/>
<feature type="non-terminal residue" evidence="3">
    <location>
        <position position="251"/>
    </location>
</feature>
<feature type="region of interest" description="Disordered" evidence="1">
    <location>
        <begin position="1"/>
        <end position="44"/>
    </location>
</feature>
<reference evidence="3" key="1">
    <citation type="submission" date="2021-06" db="EMBL/GenBank/DDBJ databases">
        <authorList>
            <person name="Kallberg Y."/>
            <person name="Tangrot J."/>
            <person name="Rosling A."/>
        </authorList>
    </citation>
    <scope>NUCLEOTIDE SEQUENCE</scope>
    <source>
        <strain evidence="3">CL551</strain>
    </source>
</reference>
<dbReference type="InterPro" id="IPR027417">
    <property type="entry name" value="P-loop_NTPase"/>
</dbReference>
<dbReference type="Pfam" id="PF00009">
    <property type="entry name" value="GTP_EFTU"/>
    <property type="match status" value="1"/>
</dbReference>
<dbReference type="Pfam" id="PF16004">
    <property type="entry name" value="EFTUD2"/>
    <property type="match status" value="1"/>
</dbReference>
<comment type="caution">
    <text evidence="3">The sequence shown here is derived from an EMBL/GenBank/DDBJ whole genome shotgun (WGS) entry which is preliminary data.</text>
</comment>
<dbReference type="PROSITE" id="PS51722">
    <property type="entry name" value="G_TR_2"/>
    <property type="match status" value="1"/>
</dbReference>
<dbReference type="EMBL" id="CAJVPV010016124">
    <property type="protein sequence ID" value="CAG8696176.1"/>
    <property type="molecule type" value="Genomic_DNA"/>
</dbReference>
<feature type="compositionally biased region" description="Acidic residues" evidence="1">
    <location>
        <begin position="18"/>
        <end position="44"/>
    </location>
</feature>
<evidence type="ECO:0000313" key="4">
    <source>
        <dbReference type="Proteomes" id="UP000789342"/>
    </source>
</evidence>
<dbReference type="InterPro" id="IPR005225">
    <property type="entry name" value="Small_GTP-bd"/>
</dbReference>
<dbReference type="FunFam" id="3.40.50.300:FF:005005">
    <property type="entry name" value="Elongation factor EF-2"/>
    <property type="match status" value="1"/>
</dbReference>
<dbReference type="GO" id="GO:0003924">
    <property type="term" value="F:GTPase activity"/>
    <property type="evidence" value="ECO:0007669"/>
    <property type="project" value="InterPro"/>
</dbReference>
<accession>A0A9N9HJ32</accession>
<gene>
    <name evidence="3" type="ORF">AMORRO_LOCUS11861</name>
</gene>
<dbReference type="GO" id="GO:0005525">
    <property type="term" value="F:GTP binding"/>
    <property type="evidence" value="ECO:0007669"/>
    <property type="project" value="InterPro"/>
</dbReference>
<dbReference type="GO" id="GO:0005829">
    <property type="term" value="C:cytosol"/>
    <property type="evidence" value="ECO:0007669"/>
    <property type="project" value="TreeGrafter"/>
</dbReference>
<dbReference type="GO" id="GO:0071007">
    <property type="term" value="C:U2-type catalytic step 2 spliceosome"/>
    <property type="evidence" value="ECO:0007669"/>
    <property type="project" value="TreeGrafter"/>
</dbReference>
<dbReference type="InterPro" id="IPR031950">
    <property type="entry name" value="EFTUD2_N"/>
</dbReference>
<dbReference type="PANTHER" id="PTHR42908:SF6">
    <property type="entry name" value="116 KDA U5 SMALL NUCLEAR RIBONUCLEOPROTEIN COMPONENT"/>
    <property type="match status" value="1"/>
</dbReference>
<evidence type="ECO:0000256" key="1">
    <source>
        <dbReference type="SAM" id="MobiDB-lite"/>
    </source>
</evidence>
<dbReference type="SUPFAM" id="SSF52540">
    <property type="entry name" value="P-loop containing nucleoside triphosphate hydrolases"/>
    <property type="match status" value="1"/>
</dbReference>
<feature type="domain" description="Tr-type G" evidence="2">
    <location>
        <begin position="133"/>
        <end position="251"/>
    </location>
</feature>
<dbReference type="NCBIfam" id="TIGR00231">
    <property type="entry name" value="small_GTP"/>
    <property type="match status" value="1"/>
</dbReference>
<dbReference type="InterPro" id="IPR000795">
    <property type="entry name" value="T_Tr_GTP-bd_dom"/>
</dbReference>